<proteinExistence type="predicted"/>
<reference evidence="1" key="2">
    <citation type="submission" date="2021-04" db="EMBL/GenBank/DDBJ databases">
        <authorList>
            <person name="Gilroy R."/>
        </authorList>
    </citation>
    <scope>NUCLEOTIDE SEQUENCE</scope>
    <source>
        <strain evidence="1">CHK188-5543</strain>
    </source>
</reference>
<keyword evidence="1" id="KW-0378">Hydrolase</keyword>
<organism evidence="1 2">
    <name type="scientific">Candidatus Anaerotruncus excrementipullorum</name>
    <dbReference type="NCBI Taxonomy" id="2838465"/>
    <lineage>
        <taxon>Bacteria</taxon>
        <taxon>Bacillati</taxon>
        <taxon>Bacillota</taxon>
        <taxon>Clostridia</taxon>
        <taxon>Eubacteriales</taxon>
        <taxon>Oscillospiraceae</taxon>
        <taxon>Anaerotruncus</taxon>
    </lineage>
</organism>
<comment type="caution">
    <text evidence="1">The sequence shown here is derived from an EMBL/GenBank/DDBJ whole genome shotgun (WGS) entry which is preliminary data.</text>
</comment>
<dbReference type="Gene3D" id="3.30.1240.10">
    <property type="match status" value="1"/>
</dbReference>
<dbReference type="GO" id="GO:0005829">
    <property type="term" value="C:cytosol"/>
    <property type="evidence" value="ECO:0007669"/>
    <property type="project" value="TreeGrafter"/>
</dbReference>
<dbReference type="GO" id="GO:0000287">
    <property type="term" value="F:magnesium ion binding"/>
    <property type="evidence" value="ECO:0007669"/>
    <property type="project" value="TreeGrafter"/>
</dbReference>
<protein>
    <submittedName>
        <fullName evidence="1">Cof-type HAD-IIB family hydrolase</fullName>
    </submittedName>
</protein>
<dbReference type="PROSITE" id="PS01229">
    <property type="entry name" value="COF_2"/>
    <property type="match status" value="1"/>
</dbReference>
<accession>A0A9D1WTD0</accession>
<dbReference type="NCBIfam" id="TIGR00099">
    <property type="entry name" value="Cof-subfamily"/>
    <property type="match status" value="1"/>
</dbReference>
<dbReference type="InterPro" id="IPR023214">
    <property type="entry name" value="HAD_sf"/>
</dbReference>
<gene>
    <name evidence="1" type="ORF">H9736_05440</name>
</gene>
<sequence length="283" mass="30416">MAIRLLALDMDGTVLQNDAVTVSQANLAAIRAAIGLGVAVTYCTGRMRHRLPQALLAGAPEIQYAVTSNGAVVSDLCSGKLLYSDTFSPKAAGDLAAALSRFPIPVDVYCDGYNYCEQRAADYIRTLPIAPSRIQEAMRGRKLVSDLPRFLYETSLPIEKINLYSVPETCRAQVRALLEATEGIRITSSFAGNLEINTATATKAHGLAHLGAILGISPQQTMAIGDSQNDLEMLQYAGLPVAMGNSSQEVLNQVREVTGTNQEDGVAQAIERFILRPAREAVY</sequence>
<dbReference type="EMBL" id="DXES01000121">
    <property type="protein sequence ID" value="HIX65675.1"/>
    <property type="molecule type" value="Genomic_DNA"/>
</dbReference>
<dbReference type="CDD" id="cd07516">
    <property type="entry name" value="HAD_Pase"/>
    <property type="match status" value="1"/>
</dbReference>
<dbReference type="PANTHER" id="PTHR10000">
    <property type="entry name" value="PHOSPHOSERINE PHOSPHATASE"/>
    <property type="match status" value="1"/>
</dbReference>
<dbReference type="Gene3D" id="3.40.50.1000">
    <property type="entry name" value="HAD superfamily/HAD-like"/>
    <property type="match status" value="1"/>
</dbReference>
<name>A0A9D1WTD0_9FIRM</name>
<evidence type="ECO:0000313" key="2">
    <source>
        <dbReference type="Proteomes" id="UP000886800"/>
    </source>
</evidence>
<dbReference type="InterPro" id="IPR000150">
    <property type="entry name" value="Cof"/>
</dbReference>
<dbReference type="SUPFAM" id="SSF56784">
    <property type="entry name" value="HAD-like"/>
    <property type="match status" value="1"/>
</dbReference>
<dbReference type="SFLD" id="SFLDS00003">
    <property type="entry name" value="Haloacid_Dehalogenase"/>
    <property type="match status" value="1"/>
</dbReference>
<reference evidence="1" key="1">
    <citation type="journal article" date="2021" name="PeerJ">
        <title>Extensive microbial diversity within the chicken gut microbiome revealed by metagenomics and culture.</title>
        <authorList>
            <person name="Gilroy R."/>
            <person name="Ravi A."/>
            <person name="Getino M."/>
            <person name="Pursley I."/>
            <person name="Horton D.L."/>
            <person name="Alikhan N.F."/>
            <person name="Baker D."/>
            <person name="Gharbi K."/>
            <person name="Hall N."/>
            <person name="Watson M."/>
            <person name="Adriaenssens E.M."/>
            <person name="Foster-Nyarko E."/>
            <person name="Jarju S."/>
            <person name="Secka A."/>
            <person name="Antonio M."/>
            <person name="Oren A."/>
            <person name="Chaudhuri R.R."/>
            <person name="La Ragione R."/>
            <person name="Hildebrand F."/>
            <person name="Pallen M.J."/>
        </authorList>
    </citation>
    <scope>NUCLEOTIDE SEQUENCE</scope>
    <source>
        <strain evidence="1">CHK188-5543</strain>
    </source>
</reference>
<dbReference type="AlphaFoldDB" id="A0A9D1WTD0"/>
<dbReference type="Proteomes" id="UP000886800">
    <property type="component" value="Unassembled WGS sequence"/>
</dbReference>
<dbReference type="Pfam" id="PF08282">
    <property type="entry name" value="Hydrolase_3"/>
    <property type="match status" value="1"/>
</dbReference>
<dbReference type="PANTHER" id="PTHR10000:SF8">
    <property type="entry name" value="HAD SUPERFAMILY HYDROLASE-LIKE, TYPE 3"/>
    <property type="match status" value="1"/>
</dbReference>
<evidence type="ECO:0000313" key="1">
    <source>
        <dbReference type="EMBL" id="HIX65675.1"/>
    </source>
</evidence>
<dbReference type="InterPro" id="IPR036412">
    <property type="entry name" value="HAD-like_sf"/>
</dbReference>
<dbReference type="GO" id="GO:0016791">
    <property type="term" value="F:phosphatase activity"/>
    <property type="evidence" value="ECO:0007669"/>
    <property type="project" value="TreeGrafter"/>
</dbReference>
<dbReference type="SFLD" id="SFLDG01140">
    <property type="entry name" value="C2.B:_Phosphomannomutase_and_P"/>
    <property type="match status" value="1"/>
</dbReference>